<dbReference type="EC" id="3.5.4.16" evidence="2"/>
<dbReference type="Pfam" id="PF02649">
    <property type="entry name" value="GCHY-1"/>
    <property type="match status" value="1"/>
</dbReference>
<dbReference type="InterPro" id="IPR003801">
    <property type="entry name" value="GTP_cyclohydrolase_FolE2/MptA"/>
</dbReference>
<comment type="pathway">
    <text evidence="2">Cofactor biosynthesis; 7,8-dihydroneopterin triphosphate biosynthesis; 7,8-dihydroneopterin triphosphate from GTP: step 1/1.</text>
</comment>
<evidence type="ECO:0000313" key="4">
    <source>
        <dbReference type="EMBL" id="SFA75423.1"/>
    </source>
</evidence>
<comment type="catalytic activity">
    <reaction evidence="2">
        <text>GTP + H2O = 7,8-dihydroneopterin 3'-triphosphate + formate + H(+)</text>
        <dbReference type="Rhea" id="RHEA:17473"/>
        <dbReference type="ChEBI" id="CHEBI:15377"/>
        <dbReference type="ChEBI" id="CHEBI:15378"/>
        <dbReference type="ChEBI" id="CHEBI:15740"/>
        <dbReference type="ChEBI" id="CHEBI:37565"/>
        <dbReference type="ChEBI" id="CHEBI:58462"/>
        <dbReference type="EC" id="3.5.4.16"/>
    </reaction>
</comment>
<proteinExistence type="inferred from homology"/>
<dbReference type="NCBIfam" id="NF010200">
    <property type="entry name" value="PRK13674.1-1"/>
    <property type="match status" value="1"/>
</dbReference>
<gene>
    <name evidence="2" type="primary">folE2</name>
    <name evidence="4" type="ORF">SAMN04488072_101403</name>
</gene>
<comment type="function">
    <text evidence="2">Converts GTP to 7,8-dihydroneopterin triphosphate.</text>
</comment>
<feature type="compositionally biased region" description="Basic and acidic residues" evidence="3">
    <location>
        <begin position="1"/>
        <end position="16"/>
    </location>
</feature>
<accession>A0A1I0VHB3</accession>
<reference evidence="4 5" key="1">
    <citation type="submission" date="2016-10" db="EMBL/GenBank/DDBJ databases">
        <authorList>
            <person name="de Groot N.N."/>
        </authorList>
    </citation>
    <scope>NUCLEOTIDE SEQUENCE [LARGE SCALE GENOMIC DNA]</scope>
    <source>
        <strain evidence="4 5">CGMCC 1.3702</strain>
    </source>
</reference>
<dbReference type="Proteomes" id="UP000198642">
    <property type="component" value="Unassembled WGS sequence"/>
</dbReference>
<dbReference type="RefSeq" id="WP_090232794.1">
    <property type="nucleotide sequence ID" value="NZ_FOJW01000001.1"/>
</dbReference>
<dbReference type="GO" id="GO:0003934">
    <property type="term" value="F:GTP cyclohydrolase I activity"/>
    <property type="evidence" value="ECO:0007669"/>
    <property type="project" value="UniProtKB-UniRule"/>
</dbReference>
<sequence length="314" mass="35642">MDKVRTISKKQLPDKAQRHKLFGSVEPGPRTKPREKSKMADLQNTREDFLFDLDAVGIANVKHPITVASNLEPKTQTTVGTFEFSSSIDKSSKGTNMSRFTEQLQAFHQKGFVINLKTLKRFAKDLAERLDQKDAEIKVSYPWFYERRGPQSDLSGMNHADITIRVNYDTSAGCSIEASMSSLITTLCPCSKEISEYSAHNQRGEVTMTVSLTEGFDEETMDWKELLLEAAESNASARLHPVLKRPDEKMVTEQAYENPRFVEDLARLVAADLYEMPFVTRFQVQCRNEESIHMHDAIASITYDKLEDDESQEG</sequence>
<keyword evidence="1 2" id="KW-0378">Hydrolase</keyword>
<name>A0A1I0VHB3_9BACI</name>
<keyword evidence="5" id="KW-1185">Reference proteome</keyword>
<dbReference type="AlphaFoldDB" id="A0A1I0VHB3"/>
<evidence type="ECO:0000256" key="3">
    <source>
        <dbReference type="SAM" id="MobiDB-lite"/>
    </source>
</evidence>
<protein>
    <recommendedName>
        <fullName evidence="2">GTP cyclohydrolase FolE2</fullName>
        <ecNumber evidence="2">3.5.4.16</ecNumber>
    </recommendedName>
</protein>
<evidence type="ECO:0000313" key="5">
    <source>
        <dbReference type="Proteomes" id="UP000198642"/>
    </source>
</evidence>
<feature type="site" description="May be catalytically important" evidence="2">
    <location>
        <position position="188"/>
    </location>
</feature>
<organism evidence="4 5">
    <name type="scientific">Lentibacillus halodurans</name>
    <dbReference type="NCBI Taxonomy" id="237679"/>
    <lineage>
        <taxon>Bacteria</taxon>
        <taxon>Bacillati</taxon>
        <taxon>Bacillota</taxon>
        <taxon>Bacilli</taxon>
        <taxon>Bacillales</taxon>
        <taxon>Bacillaceae</taxon>
        <taxon>Lentibacillus</taxon>
    </lineage>
</organism>
<dbReference type="PANTHER" id="PTHR36445:SF1">
    <property type="entry name" value="GTP CYCLOHYDROLASE MPTA"/>
    <property type="match status" value="1"/>
</dbReference>
<dbReference type="UniPathway" id="UPA00848">
    <property type="reaction ID" value="UER00151"/>
</dbReference>
<comment type="similarity">
    <text evidence="2">Belongs to the GTP cyclohydrolase IV family.</text>
</comment>
<dbReference type="HAMAP" id="MF_01527_B">
    <property type="entry name" value="GTP_cyclohydrol_B"/>
    <property type="match status" value="1"/>
</dbReference>
<dbReference type="PANTHER" id="PTHR36445">
    <property type="entry name" value="GTP CYCLOHYDROLASE MPTA"/>
    <property type="match status" value="1"/>
</dbReference>
<dbReference type="InterPro" id="IPR022838">
    <property type="entry name" value="GTP_cyclohydrolase_FolE2"/>
</dbReference>
<evidence type="ECO:0000256" key="2">
    <source>
        <dbReference type="HAMAP-Rule" id="MF_01527"/>
    </source>
</evidence>
<dbReference type="GO" id="GO:0046654">
    <property type="term" value="P:tetrahydrofolate biosynthetic process"/>
    <property type="evidence" value="ECO:0007669"/>
    <property type="project" value="UniProtKB-UniRule"/>
</dbReference>
<dbReference type="EMBL" id="FOJW01000001">
    <property type="protein sequence ID" value="SFA75423.1"/>
    <property type="molecule type" value="Genomic_DNA"/>
</dbReference>
<evidence type="ECO:0000256" key="1">
    <source>
        <dbReference type="ARBA" id="ARBA00022801"/>
    </source>
</evidence>
<dbReference type="Gene3D" id="3.10.270.10">
    <property type="entry name" value="Urate Oxidase"/>
    <property type="match status" value="1"/>
</dbReference>
<dbReference type="STRING" id="237679.SAMN04488072_101403"/>
<dbReference type="OrthoDB" id="9774824at2"/>
<feature type="region of interest" description="Disordered" evidence="3">
    <location>
        <begin position="1"/>
        <end position="39"/>
    </location>
</feature>